<dbReference type="Pfam" id="PF07715">
    <property type="entry name" value="Plug"/>
    <property type="match status" value="1"/>
</dbReference>
<evidence type="ECO:0000256" key="9">
    <source>
        <dbReference type="ARBA" id="ARBA00023237"/>
    </source>
</evidence>
<dbReference type="SUPFAM" id="SSF56935">
    <property type="entry name" value="Porins"/>
    <property type="match status" value="1"/>
</dbReference>
<dbReference type="EMBL" id="BARU01032980">
    <property type="protein sequence ID" value="GAH62744.1"/>
    <property type="molecule type" value="Genomic_DNA"/>
</dbReference>
<dbReference type="AlphaFoldDB" id="X1I9G5"/>
<evidence type="ECO:0000256" key="5">
    <source>
        <dbReference type="ARBA" id="ARBA00023004"/>
    </source>
</evidence>
<accession>X1I9G5</accession>
<keyword evidence="4" id="KW-0812">Transmembrane</keyword>
<gene>
    <name evidence="11" type="ORF">S03H2_51934</name>
</gene>
<dbReference type="PROSITE" id="PS52016">
    <property type="entry name" value="TONB_DEPENDENT_REC_3"/>
    <property type="match status" value="1"/>
</dbReference>
<evidence type="ECO:0000256" key="6">
    <source>
        <dbReference type="ARBA" id="ARBA00023065"/>
    </source>
</evidence>
<keyword evidence="9" id="KW-0998">Cell outer membrane</keyword>
<dbReference type="PANTHER" id="PTHR32552">
    <property type="entry name" value="FERRICHROME IRON RECEPTOR-RELATED"/>
    <property type="match status" value="1"/>
</dbReference>
<comment type="caution">
    <text evidence="11">The sequence shown here is derived from an EMBL/GenBank/DDBJ whole genome shotgun (WGS) entry which is preliminary data.</text>
</comment>
<evidence type="ECO:0000256" key="8">
    <source>
        <dbReference type="ARBA" id="ARBA00023136"/>
    </source>
</evidence>
<evidence type="ECO:0000256" key="1">
    <source>
        <dbReference type="ARBA" id="ARBA00004571"/>
    </source>
</evidence>
<feature type="domain" description="TonB-dependent receptor plug" evidence="10">
    <location>
        <begin position="3"/>
        <end position="89"/>
    </location>
</feature>
<keyword evidence="5" id="KW-0408">Iron</keyword>
<feature type="non-terminal residue" evidence="11">
    <location>
        <position position="1"/>
    </location>
</feature>
<keyword evidence="2" id="KW-0813">Transport</keyword>
<dbReference type="GO" id="GO:0009279">
    <property type="term" value="C:cell outer membrane"/>
    <property type="evidence" value="ECO:0007669"/>
    <property type="project" value="UniProtKB-SubCell"/>
</dbReference>
<evidence type="ECO:0000313" key="11">
    <source>
        <dbReference type="EMBL" id="GAH62744.1"/>
    </source>
</evidence>
<dbReference type="GO" id="GO:0006826">
    <property type="term" value="P:iron ion transport"/>
    <property type="evidence" value="ECO:0007669"/>
    <property type="project" value="UniProtKB-KW"/>
</dbReference>
<keyword evidence="3" id="KW-0410">Iron transport</keyword>
<evidence type="ECO:0000259" key="10">
    <source>
        <dbReference type="Pfam" id="PF07715"/>
    </source>
</evidence>
<keyword evidence="7" id="KW-0798">TonB box</keyword>
<dbReference type="InterPro" id="IPR039426">
    <property type="entry name" value="TonB-dep_rcpt-like"/>
</dbReference>
<organism evidence="11">
    <name type="scientific">marine sediment metagenome</name>
    <dbReference type="NCBI Taxonomy" id="412755"/>
    <lineage>
        <taxon>unclassified sequences</taxon>
        <taxon>metagenomes</taxon>
        <taxon>ecological metagenomes</taxon>
    </lineage>
</organism>
<feature type="non-terminal residue" evidence="11">
    <location>
        <position position="260"/>
    </location>
</feature>
<reference evidence="11" key="1">
    <citation type="journal article" date="2014" name="Front. Microbiol.">
        <title>High frequency of phylogenetically diverse reductive dehalogenase-homologous genes in deep subseafloor sedimentary metagenomes.</title>
        <authorList>
            <person name="Kawai M."/>
            <person name="Futagami T."/>
            <person name="Toyoda A."/>
            <person name="Takaki Y."/>
            <person name="Nishi S."/>
            <person name="Hori S."/>
            <person name="Arai W."/>
            <person name="Tsubouchi T."/>
            <person name="Morono Y."/>
            <person name="Uchiyama I."/>
            <person name="Ito T."/>
            <person name="Fujiyama A."/>
            <person name="Inagaki F."/>
            <person name="Takami H."/>
        </authorList>
    </citation>
    <scope>NUCLEOTIDE SEQUENCE</scope>
    <source>
        <strain evidence="11">Expedition CK06-06</strain>
    </source>
</reference>
<comment type="subcellular location">
    <subcellularLocation>
        <location evidence="1">Cell outer membrane</location>
        <topology evidence="1">Multi-pass membrane protein</topology>
    </subcellularLocation>
</comment>
<evidence type="ECO:0000256" key="3">
    <source>
        <dbReference type="ARBA" id="ARBA00022496"/>
    </source>
</evidence>
<dbReference type="InterPro" id="IPR036942">
    <property type="entry name" value="Beta-barrel_TonB_sf"/>
</dbReference>
<evidence type="ECO:0000256" key="4">
    <source>
        <dbReference type="ARBA" id="ARBA00022692"/>
    </source>
</evidence>
<evidence type="ECO:0000256" key="7">
    <source>
        <dbReference type="ARBA" id="ARBA00023077"/>
    </source>
</evidence>
<dbReference type="Gene3D" id="2.40.170.20">
    <property type="entry name" value="TonB-dependent receptor, beta-barrel domain"/>
    <property type="match status" value="1"/>
</dbReference>
<name>X1I9G5_9ZZZZ</name>
<dbReference type="PANTHER" id="PTHR32552:SF81">
    <property type="entry name" value="TONB-DEPENDENT OUTER MEMBRANE RECEPTOR"/>
    <property type="match status" value="1"/>
</dbReference>
<keyword evidence="6" id="KW-0406">Ion transport</keyword>
<protein>
    <recommendedName>
        <fullName evidence="10">TonB-dependent receptor plug domain-containing protein</fullName>
    </recommendedName>
</protein>
<keyword evidence="8" id="KW-0472">Membrane</keyword>
<sequence>GLQSGADVANAVSGVQVYNFRGGAPTFVVRGIGTQDFEPNTAPAAATYVDEVYLGSNILTGLAVFDTERVEVLKGPQGTLFGRNTTAGAISYTSKRPTSNWQGYAQAGYGDYDTFHFDGAVSGPISDKLTFRLAGQADRQGEGWFRNIWTPASTTLPLSNGVYSTGPYQRHKSTIGDGSDYALRVMLDYKASDDFDVLLKLHGGELHGDTQPVEPYGFTSIPGATAPCNALVTGVSDPAVCGDALGKIYRNSNPYIVNQD</sequence>
<proteinExistence type="predicted"/>
<evidence type="ECO:0000256" key="2">
    <source>
        <dbReference type="ARBA" id="ARBA00022448"/>
    </source>
</evidence>
<dbReference type="InterPro" id="IPR012910">
    <property type="entry name" value="Plug_dom"/>
</dbReference>